<protein>
    <submittedName>
        <fullName evidence="1">Uncharacterized protein</fullName>
    </submittedName>
</protein>
<accession>A0AAW2EXT7</accession>
<reference evidence="1 2" key="1">
    <citation type="submission" date="2023-03" db="EMBL/GenBank/DDBJ databases">
        <title>High recombination rates correlate with genetic variation in Cardiocondyla obscurior ants.</title>
        <authorList>
            <person name="Errbii M."/>
        </authorList>
    </citation>
    <scope>NUCLEOTIDE SEQUENCE [LARGE SCALE GENOMIC DNA]</scope>
    <source>
        <strain evidence="1">Alpha-2009</strain>
        <tissue evidence="1">Whole body</tissue>
    </source>
</reference>
<dbReference type="EMBL" id="JADYXP020000017">
    <property type="protein sequence ID" value="KAL0107219.1"/>
    <property type="molecule type" value="Genomic_DNA"/>
</dbReference>
<keyword evidence="2" id="KW-1185">Reference proteome</keyword>
<proteinExistence type="predicted"/>
<dbReference type="Proteomes" id="UP001430953">
    <property type="component" value="Unassembled WGS sequence"/>
</dbReference>
<name>A0AAW2EXT7_9HYME</name>
<evidence type="ECO:0000313" key="1">
    <source>
        <dbReference type="EMBL" id="KAL0107219.1"/>
    </source>
</evidence>
<dbReference type="AlphaFoldDB" id="A0AAW2EXT7"/>
<organism evidence="1 2">
    <name type="scientific">Cardiocondyla obscurior</name>
    <dbReference type="NCBI Taxonomy" id="286306"/>
    <lineage>
        <taxon>Eukaryota</taxon>
        <taxon>Metazoa</taxon>
        <taxon>Ecdysozoa</taxon>
        <taxon>Arthropoda</taxon>
        <taxon>Hexapoda</taxon>
        <taxon>Insecta</taxon>
        <taxon>Pterygota</taxon>
        <taxon>Neoptera</taxon>
        <taxon>Endopterygota</taxon>
        <taxon>Hymenoptera</taxon>
        <taxon>Apocrita</taxon>
        <taxon>Aculeata</taxon>
        <taxon>Formicoidea</taxon>
        <taxon>Formicidae</taxon>
        <taxon>Myrmicinae</taxon>
        <taxon>Cardiocondyla</taxon>
    </lineage>
</organism>
<evidence type="ECO:0000313" key="2">
    <source>
        <dbReference type="Proteomes" id="UP001430953"/>
    </source>
</evidence>
<gene>
    <name evidence="1" type="ORF">PUN28_015623</name>
</gene>
<comment type="caution">
    <text evidence="1">The sequence shown here is derived from an EMBL/GenBank/DDBJ whole genome shotgun (WGS) entry which is preliminary data.</text>
</comment>
<sequence length="151" mass="17475">MNNGSYHSTTIFIKRSFLVAPLTTVALLHFSRDFTFSLLSRFSVGKTNSHCEKKSTEGHQTKNENSLNCDRKQLILDSDSLESIFRLFTGFSKKKKKKKFNAFVRGVRLLKYKRPPVINETKKKKRKNVFVYSVSTQTCIIDPTGKRRHII</sequence>